<dbReference type="EMBL" id="MW021759">
    <property type="protein sequence ID" value="QPX74678.1"/>
    <property type="molecule type" value="Genomic_DNA"/>
</dbReference>
<protein>
    <submittedName>
        <fullName evidence="1">Uncharacterized protein</fullName>
    </submittedName>
</protein>
<evidence type="ECO:0000313" key="2">
    <source>
        <dbReference type="Proteomes" id="UP000595300"/>
    </source>
</evidence>
<reference evidence="1 2" key="1">
    <citation type="submission" date="2020-09" db="EMBL/GenBank/DDBJ databases">
        <authorList>
            <person name="Moe H.M.M."/>
            <person name="Stoker T."/>
            <person name="Evans S."/>
            <person name="Hymas C."/>
            <person name="Flor S."/>
            <person name="Gleave A."/>
            <person name="Carr E."/>
            <person name="Breakwell D.P."/>
            <person name="Grose J.H."/>
        </authorList>
    </citation>
    <scope>NUCLEOTIDE SEQUENCE [LARGE SCALE GENOMIC DNA]</scope>
</reference>
<sequence>MGWLDTKEGLDLTEYLRGRRIVVNHSMGFLALYDAAKRATSSDDFRKIGQAVAVSNCPFKDKCGFKIKPDMIGPDVYIKETKRLFMRHCLDQFYVEIKYYAKG</sequence>
<organism evidence="1 2">
    <name type="scientific">Serratia phage vB_SmaM_Hera</name>
    <dbReference type="NCBI Taxonomy" id="2777369"/>
    <lineage>
        <taxon>Viruses</taxon>
        <taxon>Duplodnaviria</taxon>
        <taxon>Heunggongvirae</taxon>
        <taxon>Uroviricota</taxon>
        <taxon>Caudoviricetes</taxon>
        <taxon>Lindbergviridae</taxon>
        <taxon>Myosmarvirus</taxon>
        <taxon>Myosmarvirus MTx</taxon>
    </lineage>
</organism>
<proteinExistence type="predicted"/>
<accession>A0A7T3TKL1</accession>
<evidence type="ECO:0000313" key="1">
    <source>
        <dbReference type="EMBL" id="QPX74678.1"/>
    </source>
</evidence>
<name>A0A7T3TKL1_9CAUD</name>
<dbReference type="Proteomes" id="UP000595300">
    <property type="component" value="Genome"/>
</dbReference>